<proteinExistence type="predicted"/>
<evidence type="ECO:0000313" key="7">
    <source>
        <dbReference type="Proteomes" id="UP000334990"/>
    </source>
</evidence>
<feature type="domain" description="Multidrug resistance protein MdtA-like C-terminal permuted SH3" evidence="4">
    <location>
        <begin position="287"/>
        <end position="339"/>
    </location>
</feature>
<dbReference type="InterPro" id="IPR050465">
    <property type="entry name" value="UPF0194_transport"/>
</dbReference>
<reference evidence="6 7" key="1">
    <citation type="submission" date="2019-10" db="EMBL/GenBank/DDBJ databases">
        <title>Whole genome shotgun sequence of Acrocarpospora corrugata NBRC 13972.</title>
        <authorList>
            <person name="Ichikawa N."/>
            <person name="Kimura A."/>
            <person name="Kitahashi Y."/>
            <person name="Komaki H."/>
            <person name="Oguchi A."/>
        </authorList>
    </citation>
    <scope>NUCLEOTIDE SEQUENCE [LARGE SCALE GENOMIC DNA]</scope>
    <source>
        <strain evidence="6 7">NBRC 13972</strain>
    </source>
</reference>
<evidence type="ECO:0000313" key="6">
    <source>
        <dbReference type="EMBL" id="GES05935.1"/>
    </source>
</evidence>
<dbReference type="SUPFAM" id="SSF111369">
    <property type="entry name" value="HlyD-like secretion proteins"/>
    <property type="match status" value="1"/>
</dbReference>
<dbReference type="GO" id="GO:0030313">
    <property type="term" value="C:cell envelope"/>
    <property type="evidence" value="ECO:0007669"/>
    <property type="project" value="UniProtKB-SubCell"/>
</dbReference>
<keyword evidence="7" id="KW-1185">Reference proteome</keyword>
<evidence type="ECO:0000256" key="1">
    <source>
        <dbReference type="ARBA" id="ARBA00004196"/>
    </source>
</evidence>
<evidence type="ECO:0000256" key="3">
    <source>
        <dbReference type="SAM" id="MobiDB-lite"/>
    </source>
</evidence>
<accession>A0A5M3WA44</accession>
<dbReference type="EMBL" id="BLAD01000119">
    <property type="protein sequence ID" value="GES05935.1"/>
    <property type="molecule type" value="Genomic_DNA"/>
</dbReference>
<keyword evidence="2" id="KW-0175">Coiled coil</keyword>
<dbReference type="RefSeq" id="WP_281353309.1">
    <property type="nucleotide sequence ID" value="NZ_BAAABN010000011.1"/>
</dbReference>
<comment type="subcellular location">
    <subcellularLocation>
        <location evidence="1">Cell envelope</location>
    </subcellularLocation>
</comment>
<dbReference type="PANTHER" id="PTHR32347">
    <property type="entry name" value="EFFLUX SYSTEM COMPONENT YKNX-RELATED"/>
    <property type="match status" value="1"/>
</dbReference>
<evidence type="ECO:0000256" key="2">
    <source>
        <dbReference type="ARBA" id="ARBA00023054"/>
    </source>
</evidence>
<sequence length="386" mass="37646">MSSLVKLSTKRRALIVNLLLAGLLLGGVAAAYASLGSGSPAGAAPLTTPVTRGNVVASVSASGAVESARTRSLTFGAGGTVESIKVEPGDKVKKGAILARLDDTAARESLEATKASLDAAEDADTSTASGYSQYINARNAYRAADRALDATVIKAPYAGTVTAVNGTVGGSSGGSSGSSGGTGTGAQSTTSSGFIELADTAKLRIVGQFTEADVTRLEVGQAATVTFDALTGVAASGKVTVIDPQPQTTNNVVQYAATISLSEVPPTVRLGQTASVRVTVDTVDDVLTLPSALITTAGGQSTVTLLNNGQQVRTRVEVGVKGDTATEIVSGLKEGDQVVRPTNTSTTGGGLPIPGGLGGGGLIRGGGGGGGGGGGAGGGGQGGGSQ</sequence>
<evidence type="ECO:0000259" key="5">
    <source>
        <dbReference type="Pfam" id="PF25990"/>
    </source>
</evidence>
<protein>
    <submittedName>
        <fullName evidence="6">Macrolide-specific efflux protein MacA</fullName>
    </submittedName>
</protein>
<dbReference type="InterPro" id="IPR058627">
    <property type="entry name" value="MdtA-like_C"/>
</dbReference>
<comment type="caution">
    <text evidence="6">The sequence shown here is derived from an EMBL/GenBank/DDBJ whole genome shotgun (WGS) entry which is preliminary data.</text>
</comment>
<dbReference type="Pfam" id="PF25990">
    <property type="entry name" value="Beta-barrel_YknX"/>
    <property type="match status" value="1"/>
</dbReference>
<feature type="compositionally biased region" description="Gly residues" evidence="3">
    <location>
        <begin position="347"/>
        <end position="386"/>
    </location>
</feature>
<dbReference type="PANTHER" id="PTHR32347:SF14">
    <property type="entry name" value="EFFLUX SYSTEM COMPONENT YKNX-RELATED"/>
    <property type="match status" value="1"/>
</dbReference>
<dbReference type="AlphaFoldDB" id="A0A5M3WA44"/>
<dbReference type="Proteomes" id="UP000334990">
    <property type="component" value="Unassembled WGS sequence"/>
</dbReference>
<name>A0A5M3WA44_9ACTN</name>
<evidence type="ECO:0000259" key="4">
    <source>
        <dbReference type="Pfam" id="PF25967"/>
    </source>
</evidence>
<gene>
    <name evidence="6" type="primary">macA</name>
    <name evidence="6" type="ORF">Acor_80040</name>
</gene>
<dbReference type="Gene3D" id="2.40.50.100">
    <property type="match status" value="1"/>
</dbReference>
<organism evidence="6 7">
    <name type="scientific">Acrocarpospora corrugata</name>
    <dbReference type="NCBI Taxonomy" id="35763"/>
    <lineage>
        <taxon>Bacteria</taxon>
        <taxon>Bacillati</taxon>
        <taxon>Actinomycetota</taxon>
        <taxon>Actinomycetes</taxon>
        <taxon>Streptosporangiales</taxon>
        <taxon>Streptosporangiaceae</taxon>
        <taxon>Acrocarpospora</taxon>
    </lineage>
</organism>
<dbReference type="Pfam" id="PF25967">
    <property type="entry name" value="RND-MFP_C"/>
    <property type="match status" value="1"/>
</dbReference>
<feature type="domain" description="YknX-like beta-barrel" evidence="5">
    <location>
        <begin position="204"/>
        <end position="278"/>
    </location>
</feature>
<feature type="region of interest" description="Disordered" evidence="3">
    <location>
        <begin position="339"/>
        <end position="386"/>
    </location>
</feature>
<dbReference type="InterPro" id="IPR058636">
    <property type="entry name" value="Beta-barrel_YknX"/>
</dbReference>
<dbReference type="Gene3D" id="2.40.30.170">
    <property type="match status" value="1"/>
</dbReference>
<dbReference type="Gene3D" id="2.40.420.20">
    <property type="match status" value="1"/>
</dbReference>